<proteinExistence type="predicted"/>
<evidence type="ECO:0008006" key="3">
    <source>
        <dbReference type="Google" id="ProtNLM"/>
    </source>
</evidence>
<gene>
    <name evidence="1" type="ORF">ACFP71_07405</name>
</gene>
<dbReference type="EMBL" id="JBHSTM010000004">
    <property type="protein sequence ID" value="MFC6424645.1"/>
    <property type="molecule type" value="Genomic_DNA"/>
</dbReference>
<dbReference type="Proteomes" id="UP001596305">
    <property type="component" value="Unassembled WGS sequence"/>
</dbReference>
<evidence type="ECO:0000313" key="1">
    <source>
        <dbReference type="EMBL" id="MFC6424645.1"/>
    </source>
</evidence>
<sequence>MPNRNANDVRQLAAVRAMLEDATKAARNANAMRAATAVVLLDGVVERITYLAAVSRGVTVPRNGALEPLIEGVREKLEGVWDLRVGAEMRQMHRARNIAQHEGVAPGIENLGVWCDATLSYVRSLTDAVFGTSIDTVALTDAVADTTLRTLLEQAANHLMAGEDAKCAKTAGAAVAKADAKWRALHALGASTNLSWKVSEFRDKDLAQRLDDLERLQSLGTFSQDTAESAWFIEVTRLRETLLQPGDGERALGFATGWVISFEEAAATWVPDRFERAQIQARKVRTGDCAAHIGEVLRATKQQLVVELVDVPDVDGYEKWRRKVGELAQSDLGSYWDIGGDGEATLYLDDSIEMAPQIALLTRALADADDAVAQERSDAEDEALAWEQRRQGFQVAVQQQTNRLAWLGDVSIERRYTKEYIAVKIRLDLSPDDDRAALFGAAEEALAQELRSACESAAPLWGEEGRVDVRPVLEAGTLSDHLRAADKAVTAAIENARSAHQQRQQDAESLRSAAVRAIVEARKALTRPA</sequence>
<comment type="caution">
    <text evidence="1">The sequence shown here is derived from an EMBL/GenBank/DDBJ whole genome shotgun (WGS) entry which is preliminary data.</text>
</comment>
<name>A0ABW1X8V4_9CELL</name>
<keyword evidence="2" id="KW-1185">Reference proteome</keyword>
<accession>A0ABW1X8V4</accession>
<protein>
    <recommendedName>
        <fullName evidence="3">DUF4145 domain-containing protein</fullName>
    </recommendedName>
</protein>
<organism evidence="1 2">
    <name type="scientific">Oerskovia paurometabola</name>
    <dbReference type="NCBI Taxonomy" id="162170"/>
    <lineage>
        <taxon>Bacteria</taxon>
        <taxon>Bacillati</taxon>
        <taxon>Actinomycetota</taxon>
        <taxon>Actinomycetes</taxon>
        <taxon>Micrococcales</taxon>
        <taxon>Cellulomonadaceae</taxon>
        <taxon>Oerskovia</taxon>
    </lineage>
</organism>
<dbReference type="RefSeq" id="WP_204809386.1">
    <property type="nucleotide sequence ID" value="NZ_BAAAIY010000003.1"/>
</dbReference>
<evidence type="ECO:0000313" key="2">
    <source>
        <dbReference type="Proteomes" id="UP001596305"/>
    </source>
</evidence>
<reference evidence="2" key="1">
    <citation type="journal article" date="2019" name="Int. J. Syst. Evol. Microbiol.">
        <title>The Global Catalogue of Microorganisms (GCM) 10K type strain sequencing project: providing services to taxonomists for standard genome sequencing and annotation.</title>
        <authorList>
            <consortium name="The Broad Institute Genomics Platform"/>
            <consortium name="The Broad Institute Genome Sequencing Center for Infectious Disease"/>
            <person name="Wu L."/>
            <person name="Ma J."/>
        </authorList>
    </citation>
    <scope>NUCLEOTIDE SEQUENCE [LARGE SCALE GENOMIC DNA]</scope>
    <source>
        <strain evidence="2">CCUG 47105</strain>
    </source>
</reference>